<feature type="compositionally biased region" description="Polar residues" evidence="7">
    <location>
        <begin position="344"/>
        <end position="377"/>
    </location>
</feature>
<evidence type="ECO:0000256" key="2">
    <source>
        <dbReference type="ARBA" id="ARBA00006971"/>
    </source>
</evidence>
<dbReference type="InterPro" id="IPR050710">
    <property type="entry name" value="Band7/mec-2_domain"/>
</dbReference>
<gene>
    <name evidence="9" type="primary">hflK</name>
    <name evidence="9" type="ORF">FR932_15660</name>
</gene>
<dbReference type="SUPFAM" id="SSF117892">
    <property type="entry name" value="Band 7/SPFH domain"/>
    <property type="match status" value="1"/>
</dbReference>
<feature type="transmembrane region" description="Helical" evidence="6">
    <location>
        <begin position="57"/>
        <end position="78"/>
    </location>
</feature>
<feature type="domain" description="Band 7" evidence="8">
    <location>
        <begin position="73"/>
        <end position="233"/>
    </location>
</feature>
<feature type="region of interest" description="Disordered" evidence="7">
    <location>
        <begin position="344"/>
        <end position="387"/>
    </location>
</feature>
<evidence type="ECO:0000256" key="4">
    <source>
        <dbReference type="ARBA" id="ARBA00022989"/>
    </source>
</evidence>
<reference evidence="9 10" key="1">
    <citation type="submission" date="2019-09" db="EMBL/GenBank/DDBJ databases">
        <title>Hybrid Assembly of the complete Genome of the Deep-Sea Bacterium Moritella marina from long Nanopore and Illumina reads.</title>
        <authorList>
            <person name="Magin S."/>
            <person name="Georgoulis A."/>
            <person name="Papadimitriou K."/>
            <person name="Iliakis G."/>
            <person name="Vorgias C.E."/>
        </authorList>
    </citation>
    <scope>NUCLEOTIDE SEQUENCE [LARGE SCALE GENOMIC DNA]</scope>
    <source>
        <strain evidence="9 10">MP-1</strain>
    </source>
</reference>
<comment type="similarity">
    <text evidence="2 6">Belongs to the band 7/mec-2 family. HflK subfamily.</text>
</comment>
<accession>A0A5J6WQE9</accession>
<dbReference type="EMBL" id="CP044399">
    <property type="protein sequence ID" value="QFI39190.1"/>
    <property type="molecule type" value="Genomic_DNA"/>
</dbReference>
<keyword evidence="3 6" id="KW-0812">Transmembrane</keyword>
<evidence type="ECO:0000256" key="3">
    <source>
        <dbReference type="ARBA" id="ARBA00022692"/>
    </source>
</evidence>
<evidence type="ECO:0000256" key="1">
    <source>
        <dbReference type="ARBA" id="ARBA00004167"/>
    </source>
</evidence>
<dbReference type="Gene3D" id="3.30.479.30">
    <property type="entry name" value="Band 7 domain"/>
    <property type="match status" value="1"/>
</dbReference>
<organism evidence="9 10">
    <name type="scientific">Moritella marina ATCC 15381</name>
    <dbReference type="NCBI Taxonomy" id="1202962"/>
    <lineage>
        <taxon>Bacteria</taxon>
        <taxon>Pseudomonadati</taxon>
        <taxon>Pseudomonadota</taxon>
        <taxon>Gammaproteobacteria</taxon>
        <taxon>Alteromonadales</taxon>
        <taxon>Moritellaceae</taxon>
        <taxon>Moritella</taxon>
    </lineage>
</organism>
<evidence type="ECO:0000256" key="5">
    <source>
        <dbReference type="ARBA" id="ARBA00023136"/>
    </source>
</evidence>
<dbReference type="InterPro" id="IPR036013">
    <property type="entry name" value="Band_7/SPFH_dom_sf"/>
</dbReference>
<dbReference type="InterPro" id="IPR001107">
    <property type="entry name" value="Band_7"/>
</dbReference>
<feature type="compositionally biased region" description="Basic and acidic residues" evidence="7">
    <location>
        <begin position="378"/>
        <end position="387"/>
    </location>
</feature>
<dbReference type="Pfam" id="PF01145">
    <property type="entry name" value="Band_7"/>
    <property type="match status" value="1"/>
</dbReference>
<dbReference type="SMART" id="SM00244">
    <property type="entry name" value="PHB"/>
    <property type="match status" value="1"/>
</dbReference>
<keyword evidence="9" id="KW-0645">Protease</keyword>
<comment type="subunit">
    <text evidence="6">HflC and HflK may interact to form a multimeric complex.</text>
</comment>
<dbReference type="NCBIfam" id="TIGR01933">
    <property type="entry name" value="hflK"/>
    <property type="match status" value="1"/>
</dbReference>
<sequence>MAWNEPGNGGNKDRDPWGQKGKEQGPPDLDEVFKKLTSKFGGGNGGKFSGGANFNKVGVSLVLGVLAVIWVVSGFYTIKEAERGVVLRLGQYSQTVEPGLSWLPTFIDRVIPVDVRSIRSMPASGSMLTKDENVVDVKMDIQYLVINPRDYLFSVTNPDDSLHQAIDSALRFVVGHTTMDDVITTGREVVRQSTRENIETIIDAYDMGIQLVDVNFLSARPPEAVKDAFDDAIAAQEDEQRYIREAEAYAREIEPTARGQVKRIGQEAEAYQQQVSLKAQGEVARFESLLPQYQLAPEVTRQRLYLETMEQVYSNTTKVVVDTEGTGNMLYLPLDKIMSANATETKPARSANSVPTPQQPAKSNNRYQYPDTNSSNVRPDRYNTGRN</sequence>
<feature type="region of interest" description="Disordered" evidence="7">
    <location>
        <begin position="1"/>
        <end position="28"/>
    </location>
</feature>
<name>A0A5J6WQE9_MORMI</name>
<dbReference type="Pfam" id="PF12221">
    <property type="entry name" value="HflK_N"/>
    <property type="match status" value="1"/>
</dbReference>
<dbReference type="KEGG" id="mmaa:FR932_15660"/>
<proteinExistence type="inferred from homology"/>
<comment type="subcellular location">
    <subcellularLocation>
        <location evidence="1">Membrane</location>
        <topology evidence="1">Single-pass membrane protein</topology>
    </subcellularLocation>
</comment>
<dbReference type="CDD" id="cd03404">
    <property type="entry name" value="SPFH_HflK"/>
    <property type="match status" value="1"/>
</dbReference>
<keyword evidence="9" id="KW-0378">Hydrolase</keyword>
<evidence type="ECO:0000259" key="8">
    <source>
        <dbReference type="SMART" id="SM00244"/>
    </source>
</evidence>
<evidence type="ECO:0000313" key="10">
    <source>
        <dbReference type="Proteomes" id="UP000327424"/>
    </source>
</evidence>
<dbReference type="RefSeq" id="WP_019442378.1">
    <property type="nucleotide sequence ID" value="NZ_ALOE01000029.1"/>
</dbReference>
<evidence type="ECO:0000313" key="9">
    <source>
        <dbReference type="EMBL" id="QFI39190.1"/>
    </source>
</evidence>
<dbReference type="PANTHER" id="PTHR43327:SF2">
    <property type="entry name" value="MODULATOR OF FTSH PROTEASE HFLK"/>
    <property type="match status" value="1"/>
</dbReference>
<dbReference type="GO" id="GO:0006508">
    <property type="term" value="P:proteolysis"/>
    <property type="evidence" value="ECO:0007669"/>
    <property type="project" value="UniProtKB-KW"/>
</dbReference>
<comment type="function">
    <text evidence="6">HflC and HflK could encode or regulate a protease.</text>
</comment>
<dbReference type="InterPro" id="IPR010201">
    <property type="entry name" value="HflK"/>
</dbReference>
<evidence type="ECO:0000256" key="6">
    <source>
        <dbReference type="RuleBase" id="RU364113"/>
    </source>
</evidence>
<evidence type="ECO:0000256" key="7">
    <source>
        <dbReference type="SAM" id="MobiDB-lite"/>
    </source>
</evidence>
<dbReference type="OrthoDB" id="9779595at2"/>
<dbReference type="GO" id="GO:0008233">
    <property type="term" value="F:peptidase activity"/>
    <property type="evidence" value="ECO:0007669"/>
    <property type="project" value="UniProtKB-KW"/>
</dbReference>
<keyword evidence="5 6" id="KW-0472">Membrane</keyword>
<dbReference type="Proteomes" id="UP000327424">
    <property type="component" value="Chromosome"/>
</dbReference>
<dbReference type="GO" id="GO:0016020">
    <property type="term" value="C:membrane"/>
    <property type="evidence" value="ECO:0007669"/>
    <property type="project" value="UniProtKB-SubCell"/>
</dbReference>
<feature type="compositionally biased region" description="Basic and acidic residues" evidence="7">
    <location>
        <begin position="11"/>
        <end position="25"/>
    </location>
</feature>
<protein>
    <recommendedName>
        <fullName evidence="6">Protein HflK</fullName>
    </recommendedName>
</protein>
<dbReference type="InterPro" id="IPR020980">
    <property type="entry name" value="Membrane_HflK_N"/>
</dbReference>
<dbReference type="PRINTS" id="PR00721">
    <property type="entry name" value="STOMATIN"/>
</dbReference>
<keyword evidence="4 6" id="KW-1133">Transmembrane helix</keyword>
<keyword evidence="10" id="KW-1185">Reference proteome</keyword>
<dbReference type="PANTHER" id="PTHR43327">
    <property type="entry name" value="STOMATIN-LIKE PROTEIN 2, MITOCHONDRIAL"/>
    <property type="match status" value="1"/>
</dbReference>
<dbReference type="AlphaFoldDB" id="A0A5J6WQE9"/>
<dbReference type="InterPro" id="IPR001972">
    <property type="entry name" value="Stomatin_HflK_fam"/>
</dbReference>